<evidence type="ECO:0000256" key="3">
    <source>
        <dbReference type="SAM" id="SignalP"/>
    </source>
</evidence>
<evidence type="ECO:0000256" key="1">
    <source>
        <dbReference type="SAM" id="MobiDB-lite"/>
    </source>
</evidence>
<keyword evidence="2" id="KW-0472">Membrane</keyword>
<dbReference type="Proteomes" id="UP001108240">
    <property type="component" value="Unplaced"/>
</dbReference>
<reference evidence="5" key="2">
    <citation type="submission" date="2025-09" db="UniProtKB">
        <authorList>
            <consortium name="Ensembl"/>
        </authorList>
    </citation>
    <scope>IDENTIFICATION</scope>
</reference>
<dbReference type="PANTHER" id="PTHR21063">
    <property type="entry name" value="LFA-3"/>
    <property type="match status" value="1"/>
</dbReference>
<dbReference type="InterPro" id="IPR013106">
    <property type="entry name" value="Ig_V-set"/>
</dbReference>
<feature type="signal peptide" evidence="3">
    <location>
        <begin position="1"/>
        <end position="31"/>
    </location>
</feature>
<dbReference type="SUPFAM" id="SSF48726">
    <property type="entry name" value="Immunoglobulin"/>
    <property type="match status" value="6"/>
</dbReference>
<protein>
    <recommendedName>
        <fullName evidence="4">Immunoglobulin domain-containing protein</fullName>
    </recommendedName>
</protein>
<feature type="region of interest" description="Disordered" evidence="1">
    <location>
        <begin position="700"/>
        <end position="722"/>
    </location>
</feature>
<dbReference type="GeneTree" id="ENSGT01050000244806"/>
<evidence type="ECO:0000256" key="2">
    <source>
        <dbReference type="SAM" id="Phobius"/>
    </source>
</evidence>
<feature type="domain" description="Immunoglobulin" evidence="4">
    <location>
        <begin position="593"/>
        <end position="699"/>
    </location>
</feature>
<dbReference type="InterPro" id="IPR036179">
    <property type="entry name" value="Ig-like_dom_sf"/>
</dbReference>
<dbReference type="SMART" id="SM00409">
    <property type="entry name" value="IG"/>
    <property type="match status" value="6"/>
</dbReference>
<evidence type="ECO:0000259" key="4">
    <source>
        <dbReference type="SMART" id="SM00409"/>
    </source>
</evidence>
<proteinExistence type="predicted"/>
<feature type="domain" description="Immunoglobulin" evidence="4">
    <location>
        <begin position="33"/>
        <end position="135"/>
    </location>
</feature>
<feature type="chain" id="PRO_5039926950" description="Immunoglobulin domain-containing protein" evidence="3">
    <location>
        <begin position="32"/>
        <end position="722"/>
    </location>
</feature>
<dbReference type="OMA" id="CHPPLNE"/>
<name>A0A8C1FBT2_CYPCA</name>
<dbReference type="Gene3D" id="2.60.40.10">
    <property type="entry name" value="Immunoglobulins"/>
    <property type="match status" value="6"/>
</dbReference>
<keyword evidence="3" id="KW-0732">Signal</keyword>
<reference evidence="5" key="1">
    <citation type="submission" date="2025-08" db="UniProtKB">
        <authorList>
            <consortium name="Ensembl"/>
        </authorList>
    </citation>
    <scope>IDENTIFICATION</scope>
</reference>
<dbReference type="InterPro" id="IPR013783">
    <property type="entry name" value="Ig-like_fold"/>
</dbReference>
<evidence type="ECO:0000313" key="6">
    <source>
        <dbReference type="Proteomes" id="UP001108240"/>
    </source>
</evidence>
<dbReference type="FunFam" id="2.60.40.10:FF:002431">
    <property type="entry name" value="Si:ch211-222k6.3"/>
    <property type="match status" value="1"/>
</dbReference>
<sequence length="722" mass="82112">MVVSLTIIQHSNMKKLLLLFSFALFLDCVYSKTEKVSVKEGDSLTLHTDVTEIQRIFFLMWMYESQNNIIAKIDGKTQAVSLYDVDDGRFEDRLQLDNKTGSLSISDIRTKHSGDYHLKIISDETFLKTFSVTVHDVIFAGLENKKEGDSVTLHTGVTDSQKHDLIQWTFGPTNPDSLVAEMNIKIHEITLNSDDIYRGRFHLENQTGSLTIRDIRTSDAGVYQLQISNSKETLYKRFNVFVAVPDPGLSAGYIVLICLCVLLFVAAALGVMCYMLKYSKNRKEKKTVSVKEGNSVTLKTGAVEIQRDDEVLWMFGPQEMVIAQIYKKAGNISYADDERFRDKLQLDHQTGDLTISDIRIPISGDYQMKITGSKAKNKRFKVIVRVDTRKFTEGESVRLQTGVTEIQKDDLILWKFEPKNALIAKIDGQSNESNVYDDDDGFRDRLELDNQTGDLTITNTKSTDSGVYELQIKSRNKVLYKKFNVLVWLNTLKYTVGDSVTLQTGVTALNKDDRILWKFSDKDIFIAELNRATNQTKLYKGPDGRFRDRLQLNQRTGDLTIRNISRAHSDVYTLQITSGKKSTCKRFMVIAHEKTVYGTEGDSVKLQNDTEIQKDDLVLWMFGPEDSLIARGEIYKAIFSTSFSTSFSTEGKFRDRLKLDHQTGSLTITNSTTEHSGVYKLLIISSRETKYKRFKVTIRGSERSPDGGPEQEWIPLMQITTP</sequence>
<dbReference type="PANTHER" id="PTHR21063:SF4">
    <property type="entry name" value="CD48 ANTIGEN-RELATED"/>
    <property type="match status" value="1"/>
</dbReference>
<evidence type="ECO:0000313" key="5">
    <source>
        <dbReference type="Ensembl" id="ENSCCRP00000088013.2"/>
    </source>
</evidence>
<keyword evidence="2" id="KW-0812">Transmembrane</keyword>
<feature type="domain" description="Immunoglobulin" evidence="4">
    <location>
        <begin position="386"/>
        <end position="488"/>
    </location>
</feature>
<feature type="transmembrane region" description="Helical" evidence="2">
    <location>
        <begin position="253"/>
        <end position="276"/>
    </location>
</feature>
<keyword evidence="6" id="KW-1185">Reference proteome</keyword>
<feature type="domain" description="Immunoglobulin" evidence="4">
    <location>
        <begin position="489"/>
        <end position="592"/>
    </location>
</feature>
<dbReference type="Pfam" id="PF07686">
    <property type="entry name" value="V-set"/>
    <property type="match status" value="1"/>
</dbReference>
<feature type="domain" description="Immunoglobulin" evidence="4">
    <location>
        <begin position="285"/>
        <end position="385"/>
    </location>
</feature>
<dbReference type="AlphaFoldDB" id="A0A8C1FBT2"/>
<accession>A0A8C1FBT2</accession>
<dbReference type="Ensembl" id="ENSCCRT00000095620.2">
    <property type="protein sequence ID" value="ENSCCRP00000088013.2"/>
    <property type="gene ID" value="ENSCCRG00000034238.2"/>
</dbReference>
<keyword evidence="2" id="KW-1133">Transmembrane helix</keyword>
<dbReference type="InterPro" id="IPR003599">
    <property type="entry name" value="Ig_sub"/>
</dbReference>
<feature type="domain" description="Immunoglobulin" evidence="4">
    <location>
        <begin position="140"/>
        <end position="243"/>
    </location>
</feature>
<organism evidence="5 6">
    <name type="scientific">Cyprinus carpio carpio</name>
    <dbReference type="NCBI Taxonomy" id="630221"/>
    <lineage>
        <taxon>Eukaryota</taxon>
        <taxon>Metazoa</taxon>
        <taxon>Chordata</taxon>
        <taxon>Craniata</taxon>
        <taxon>Vertebrata</taxon>
        <taxon>Euteleostomi</taxon>
        <taxon>Actinopterygii</taxon>
        <taxon>Neopterygii</taxon>
        <taxon>Teleostei</taxon>
        <taxon>Ostariophysi</taxon>
        <taxon>Cypriniformes</taxon>
        <taxon>Cyprinidae</taxon>
        <taxon>Cyprininae</taxon>
        <taxon>Cyprinus</taxon>
    </lineage>
</organism>